<dbReference type="SUPFAM" id="SSF51735">
    <property type="entry name" value="NAD(P)-binding Rossmann-fold domains"/>
    <property type="match status" value="1"/>
</dbReference>
<feature type="domain" description="NAD-dependent epimerase/dehydratase" evidence="2">
    <location>
        <begin position="3"/>
        <end position="220"/>
    </location>
</feature>
<protein>
    <submittedName>
        <fullName evidence="4">TIGR01777 family protein</fullName>
    </submittedName>
</protein>
<dbReference type="PANTHER" id="PTHR11092:SF0">
    <property type="entry name" value="EPIMERASE FAMILY PROTEIN SDR39U1"/>
    <property type="match status" value="1"/>
</dbReference>
<keyword evidence="5" id="KW-1185">Reference proteome</keyword>
<dbReference type="Pfam" id="PF08338">
    <property type="entry name" value="DUF1731"/>
    <property type="match status" value="1"/>
</dbReference>
<dbReference type="PANTHER" id="PTHR11092">
    <property type="entry name" value="SUGAR NUCLEOTIDE EPIMERASE RELATED"/>
    <property type="match status" value="1"/>
</dbReference>
<comment type="caution">
    <text evidence="4">The sequence shown here is derived from an EMBL/GenBank/DDBJ whole genome shotgun (WGS) entry which is preliminary data.</text>
</comment>
<evidence type="ECO:0000313" key="5">
    <source>
        <dbReference type="Proteomes" id="UP000468443"/>
    </source>
</evidence>
<dbReference type="Gene3D" id="3.40.50.720">
    <property type="entry name" value="NAD(P)-binding Rossmann-like Domain"/>
    <property type="match status" value="1"/>
</dbReference>
<reference evidence="4 5" key="1">
    <citation type="submission" date="2020-01" db="EMBL/GenBank/DDBJ databases">
        <title>Muriicola jejuensis KCTC 22299.</title>
        <authorList>
            <person name="Wang G."/>
        </authorList>
    </citation>
    <scope>NUCLEOTIDE SEQUENCE [LARGE SCALE GENOMIC DNA]</scope>
    <source>
        <strain evidence="4 5">KCTC 22299</strain>
    </source>
</reference>
<comment type="similarity">
    <text evidence="1">Belongs to the NAD(P)-dependent epimerase/dehydratase family. SDR39U1 subfamily.</text>
</comment>
<evidence type="ECO:0000313" key="4">
    <source>
        <dbReference type="EMBL" id="NER10696.1"/>
    </source>
</evidence>
<proteinExistence type="inferred from homology"/>
<dbReference type="RefSeq" id="WP_163692971.1">
    <property type="nucleotide sequence ID" value="NZ_FXTW01000002.1"/>
</dbReference>
<dbReference type="InterPro" id="IPR010099">
    <property type="entry name" value="SDR39U1"/>
</dbReference>
<dbReference type="AlphaFoldDB" id="A0A6P0UKE7"/>
<accession>A0A6P0UKE7</accession>
<organism evidence="4 5">
    <name type="scientific">Muriicola jejuensis</name>
    <dbReference type="NCBI Taxonomy" id="504488"/>
    <lineage>
        <taxon>Bacteria</taxon>
        <taxon>Pseudomonadati</taxon>
        <taxon>Bacteroidota</taxon>
        <taxon>Flavobacteriia</taxon>
        <taxon>Flavobacteriales</taxon>
        <taxon>Flavobacteriaceae</taxon>
        <taxon>Muriicola</taxon>
    </lineage>
</organism>
<dbReference type="EMBL" id="JAABOP010000002">
    <property type="protein sequence ID" value="NER10696.1"/>
    <property type="molecule type" value="Genomic_DNA"/>
</dbReference>
<gene>
    <name evidence="4" type="ORF">GWK09_09230</name>
</gene>
<dbReference type="Pfam" id="PF01370">
    <property type="entry name" value="Epimerase"/>
    <property type="match status" value="1"/>
</dbReference>
<sequence length="316" mass="35519">MRILITGATGLIGNVIVQKCRENQIEVNYLTTRKDKLTSENGIKGFYWDPAKGEIDGKCLDGVSAVINLAGSNIAKRWTEANKAEILNSRIDSLKTLRTAIEKSDRHQIRSFVSASAIGIYPDSLDCYYTEEDTQVDNSFLGEVVTRWEDEISEFNRFSFPVATIRVGLVLSMDGGALPAMVRPVRYYLGAAFGKGEQWQSWIHIDDLARQFLFAIEHGLEGVFNGVAPNPVTNARLIKEIASVLNKPLFLPNIPQGLMKLILGEMSYLLYASQRVSSRKIEEEGFEFYYKNICSALKDILHSEETPSDIYQKEFV</sequence>
<dbReference type="InterPro" id="IPR001509">
    <property type="entry name" value="Epimerase_deHydtase"/>
</dbReference>
<evidence type="ECO:0000256" key="1">
    <source>
        <dbReference type="ARBA" id="ARBA00009353"/>
    </source>
</evidence>
<feature type="domain" description="DUF1731" evidence="3">
    <location>
        <begin position="254"/>
        <end position="300"/>
    </location>
</feature>
<evidence type="ECO:0000259" key="2">
    <source>
        <dbReference type="Pfam" id="PF01370"/>
    </source>
</evidence>
<dbReference type="InterPro" id="IPR036291">
    <property type="entry name" value="NAD(P)-bd_dom_sf"/>
</dbReference>
<name>A0A6P0UKE7_9FLAO</name>
<dbReference type="InterPro" id="IPR013549">
    <property type="entry name" value="DUF1731"/>
</dbReference>
<evidence type="ECO:0000259" key="3">
    <source>
        <dbReference type="Pfam" id="PF08338"/>
    </source>
</evidence>
<dbReference type="Proteomes" id="UP000468443">
    <property type="component" value="Unassembled WGS sequence"/>
</dbReference>
<dbReference type="NCBIfam" id="TIGR01777">
    <property type="entry name" value="yfcH"/>
    <property type="match status" value="1"/>
</dbReference>